<dbReference type="KEGG" id="dfa:DFA_11716"/>
<feature type="compositionally biased region" description="Low complexity" evidence="4">
    <location>
        <begin position="203"/>
        <end position="221"/>
    </location>
</feature>
<feature type="compositionally biased region" description="Low complexity" evidence="4">
    <location>
        <begin position="466"/>
        <end position="493"/>
    </location>
</feature>
<feature type="compositionally biased region" description="Low complexity" evidence="4">
    <location>
        <begin position="388"/>
        <end position="437"/>
    </location>
</feature>
<sequence>MGDFEPQKNNSTSSSNNKSKISILLDGDDDTYEPPSMVVMGNNNNNNNNKQQSPDITFVTKPNNKTKMIHLESDSPPQPPSTMSPSFGLVSPGSRSPFNTWGPTIQLPPLNFGKKSIDGVGVGVGSSPHPHQQIVVPPSNQMSPTSSPRYGIKPSPLSSIPPPSTHHMHQSVPMGTSSPIHSPRNNLTSNNNNSTMFSSPHTQSPSSMRSQRSDSPLPNNHHPQHHHIIVDVDKKQSPRGSSANYHFKPIQQQQQQSQSQSQSQPQPSNNNHHSTIASISSITSSSSVDPISMTSSPAFESRGAFSTPFSSSPIIEPHPQYSPIRSRGGHPSTSASSKPRAPSYQLDSPLLSPSTPTSHSINGGGGRSSQNLPQLQHLMVSRPQGVDSSPLLLSTTSNNNNSSPSLNMQTSSPSLHSSPSHSSSLHSNNNNNHYHPYGHPPSHHQHHQSQQHQQSQQQQQHHHHLSQQQQHYQQSQQHIQSQSPQSQLSPQSPAAQVNQNGPSVKYRTNSQLQFEGHHSVVENSIFDMTVPILKAAYDNHTPSVKSRLQQNSNEVNYQCKLNGWTPLMLACQGAHYDVVDFLLTNQNIDVDIQNRIGDTSLMIACNNSYAGVVERLLQKGANPNIPNQLGTTPLMISCALGDRSIVLMLLNYKASVLDLDHRGFSALMYTQVYGYKVIVGNEIRSGFNGEIVTGDLLNQRRSILQILLNHGARIDTASKEDWTPLKLAIKHGPLDFVEYLIDMDETLVKKVDSDRLGWSCLNLAIRYSPVEVIDLLLKRGCSTRHCVNSTSPLLLAIQYRNVDVVSRLLHHKVLNDNDSIYPLSKLVEFSVENNKMELARYLAQQSNNQNNQNSQNNHNNNNGYYSYHQSPQQPSQQQQQQQQQQSHHQQQQHHQSPQQPYQPPHQQLHQQQQQQLSSNNNPPSQLQHHHHNNPKNKLIL</sequence>
<protein>
    <recommendedName>
        <fullName evidence="7">Ankyrin repeat-containing protein</fullName>
    </recommendedName>
</protein>
<keyword evidence="2 3" id="KW-0040">ANK repeat</keyword>
<dbReference type="Pfam" id="PF13637">
    <property type="entry name" value="Ank_4"/>
    <property type="match status" value="1"/>
</dbReference>
<dbReference type="Proteomes" id="UP000007797">
    <property type="component" value="Unassembled WGS sequence"/>
</dbReference>
<dbReference type="STRING" id="1054147.F4QE08"/>
<dbReference type="PROSITE" id="PS50297">
    <property type="entry name" value="ANK_REP_REGION"/>
    <property type="match status" value="2"/>
</dbReference>
<keyword evidence="6" id="KW-1185">Reference proteome</keyword>
<feature type="region of interest" description="Disordered" evidence="4">
    <location>
        <begin position="1"/>
        <end position="60"/>
    </location>
</feature>
<feature type="compositionally biased region" description="Polar residues" evidence="4">
    <location>
        <begin position="173"/>
        <end position="184"/>
    </location>
</feature>
<feature type="compositionally biased region" description="Polar residues" evidence="4">
    <location>
        <begin position="50"/>
        <end position="60"/>
    </location>
</feature>
<dbReference type="Pfam" id="PF12796">
    <property type="entry name" value="Ank_2"/>
    <property type="match status" value="1"/>
</dbReference>
<dbReference type="PROSITE" id="PS50088">
    <property type="entry name" value="ANK_REPEAT"/>
    <property type="match status" value="2"/>
</dbReference>
<feature type="region of interest" description="Disordered" evidence="4">
    <location>
        <begin position="848"/>
        <end position="940"/>
    </location>
</feature>
<feature type="repeat" description="ANK" evidence="3">
    <location>
        <begin position="562"/>
        <end position="595"/>
    </location>
</feature>
<keyword evidence="1" id="KW-0677">Repeat</keyword>
<proteinExistence type="predicted"/>
<feature type="compositionally biased region" description="Low complexity" evidence="4">
    <location>
        <begin position="8"/>
        <end position="23"/>
    </location>
</feature>
<feature type="region of interest" description="Disordered" evidence="4">
    <location>
        <begin position="249"/>
        <end position="503"/>
    </location>
</feature>
<dbReference type="InterPro" id="IPR002110">
    <property type="entry name" value="Ankyrin_rpt"/>
</dbReference>
<dbReference type="RefSeq" id="XP_004350663.1">
    <property type="nucleotide sequence ID" value="XM_004350612.1"/>
</dbReference>
<dbReference type="SUPFAM" id="SSF48403">
    <property type="entry name" value="Ankyrin repeat"/>
    <property type="match status" value="1"/>
</dbReference>
<organism evidence="5 6">
    <name type="scientific">Cavenderia fasciculata</name>
    <name type="common">Slime mold</name>
    <name type="synonym">Dictyostelium fasciculatum</name>
    <dbReference type="NCBI Taxonomy" id="261658"/>
    <lineage>
        <taxon>Eukaryota</taxon>
        <taxon>Amoebozoa</taxon>
        <taxon>Evosea</taxon>
        <taxon>Eumycetozoa</taxon>
        <taxon>Dictyostelia</taxon>
        <taxon>Acytosteliales</taxon>
        <taxon>Cavenderiaceae</taxon>
        <taxon>Cavenderia</taxon>
    </lineage>
</organism>
<dbReference type="PANTHER" id="PTHR24198">
    <property type="entry name" value="ANKYRIN REPEAT AND PROTEIN KINASE DOMAIN-CONTAINING PROTEIN"/>
    <property type="match status" value="1"/>
</dbReference>
<feature type="compositionally biased region" description="Polar residues" evidence="4">
    <location>
        <begin position="494"/>
        <end position="503"/>
    </location>
</feature>
<accession>F4QE08</accession>
<name>F4QE08_CACFS</name>
<dbReference type="OrthoDB" id="539213at2759"/>
<evidence type="ECO:0000256" key="4">
    <source>
        <dbReference type="SAM" id="MobiDB-lite"/>
    </source>
</evidence>
<dbReference type="GeneID" id="14865782"/>
<feature type="compositionally biased region" description="Low complexity" evidence="4">
    <location>
        <begin position="348"/>
        <end position="358"/>
    </location>
</feature>
<feature type="compositionally biased region" description="Polar residues" evidence="4">
    <location>
        <begin position="138"/>
        <end position="148"/>
    </location>
</feature>
<feature type="compositionally biased region" description="Low complexity" evidence="4">
    <location>
        <begin position="251"/>
        <end position="296"/>
    </location>
</feature>
<dbReference type="AlphaFoldDB" id="F4QE08"/>
<evidence type="ECO:0008006" key="7">
    <source>
        <dbReference type="Google" id="ProtNLM"/>
    </source>
</evidence>
<evidence type="ECO:0000313" key="5">
    <source>
        <dbReference type="EMBL" id="EGG13955.1"/>
    </source>
</evidence>
<gene>
    <name evidence="5" type="ORF">DFA_11716</name>
</gene>
<dbReference type="PANTHER" id="PTHR24198:SF165">
    <property type="entry name" value="ANKYRIN REPEAT-CONTAINING PROTEIN-RELATED"/>
    <property type="match status" value="1"/>
</dbReference>
<feature type="compositionally biased region" description="Low complexity" evidence="4">
    <location>
        <begin position="450"/>
        <end position="459"/>
    </location>
</feature>
<evidence type="ECO:0000256" key="2">
    <source>
        <dbReference type="ARBA" id="ARBA00023043"/>
    </source>
</evidence>
<feature type="repeat" description="ANK" evidence="3">
    <location>
        <begin position="596"/>
        <end position="628"/>
    </location>
</feature>
<evidence type="ECO:0000256" key="1">
    <source>
        <dbReference type="ARBA" id="ARBA00022737"/>
    </source>
</evidence>
<feature type="compositionally biased region" description="Low complexity" evidence="4">
    <location>
        <begin position="185"/>
        <end position="195"/>
    </location>
</feature>
<dbReference type="Gene3D" id="1.25.40.20">
    <property type="entry name" value="Ankyrin repeat-containing domain"/>
    <property type="match status" value="2"/>
</dbReference>
<dbReference type="EMBL" id="GL883029">
    <property type="protein sequence ID" value="EGG13955.1"/>
    <property type="molecule type" value="Genomic_DNA"/>
</dbReference>
<feature type="region of interest" description="Disordered" evidence="4">
    <location>
        <begin position="124"/>
        <end position="224"/>
    </location>
</feature>
<dbReference type="OMA" id="HICAKDN"/>
<evidence type="ECO:0000313" key="6">
    <source>
        <dbReference type="Proteomes" id="UP000007797"/>
    </source>
</evidence>
<evidence type="ECO:0000256" key="3">
    <source>
        <dbReference type="PROSITE-ProRule" id="PRU00023"/>
    </source>
</evidence>
<dbReference type="InterPro" id="IPR036770">
    <property type="entry name" value="Ankyrin_rpt-contain_sf"/>
</dbReference>
<dbReference type="SMART" id="SM00248">
    <property type="entry name" value="ANK"/>
    <property type="match status" value="6"/>
</dbReference>
<feature type="compositionally biased region" description="Low complexity" evidence="4">
    <location>
        <begin position="848"/>
        <end position="926"/>
    </location>
</feature>
<reference evidence="6" key="1">
    <citation type="journal article" date="2011" name="Genome Res.">
        <title>Phylogeny-wide analysis of social amoeba genomes highlights ancient origins for complex intercellular communication.</title>
        <authorList>
            <person name="Heidel A.J."/>
            <person name="Lawal H.M."/>
            <person name="Felder M."/>
            <person name="Schilde C."/>
            <person name="Helps N.R."/>
            <person name="Tunggal B."/>
            <person name="Rivero F."/>
            <person name="John U."/>
            <person name="Schleicher M."/>
            <person name="Eichinger L."/>
            <person name="Platzer M."/>
            <person name="Noegel A.A."/>
            <person name="Schaap P."/>
            <person name="Gloeckner G."/>
        </authorList>
    </citation>
    <scope>NUCLEOTIDE SEQUENCE [LARGE SCALE GENOMIC DNA]</scope>
    <source>
        <strain evidence="6">SH3</strain>
    </source>
</reference>